<dbReference type="Proteomes" id="UP000288429">
    <property type="component" value="Unassembled WGS sequence"/>
</dbReference>
<protein>
    <submittedName>
        <fullName evidence="2">Uncharacterized protein</fullName>
    </submittedName>
</protein>
<evidence type="ECO:0000313" key="2">
    <source>
        <dbReference type="EMBL" id="RSM18585.1"/>
    </source>
</evidence>
<organism evidence="2 3">
    <name type="scientific">Fusarium ambrosium</name>
    <dbReference type="NCBI Taxonomy" id="131363"/>
    <lineage>
        <taxon>Eukaryota</taxon>
        <taxon>Fungi</taxon>
        <taxon>Dikarya</taxon>
        <taxon>Ascomycota</taxon>
        <taxon>Pezizomycotina</taxon>
        <taxon>Sordariomycetes</taxon>
        <taxon>Hypocreomycetidae</taxon>
        <taxon>Hypocreales</taxon>
        <taxon>Nectriaceae</taxon>
        <taxon>Fusarium</taxon>
        <taxon>Fusarium solani species complex</taxon>
    </lineage>
</organism>
<keyword evidence="3" id="KW-1185">Reference proteome</keyword>
<evidence type="ECO:0000313" key="3">
    <source>
        <dbReference type="Proteomes" id="UP000288429"/>
    </source>
</evidence>
<reference evidence="2 3" key="1">
    <citation type="submission" date="2017-06" db="EMBL/GenBank/DDBJ databases">
        <title>Cmopartive genomic analysis of Ambrosia Fusariam Clade fungi.</title>
        <authorList>
            <person name="Stajich J.E."/>
            <person name="Carrillo J."/>
            <person name="Kijimoto T."/>
            <person name="Eskalen A."/>
            <person name="O'Donnell K."/>
            <person name="Kasson M."/>
        </authorList>
    </citation>
    <scope>NUCLEOTIDE SEQUENCE [LARGE SCALE GENOMIC DNA]</scope>
    <source>
        <strain evidence="2 3">NRRL 20438</strain>
    </source>
</reference>
<comment type="caution">
    <text evidence="2">The sequence shown here is derived from an EMBL/GenBank/DDBJ whole genome shotgun (WGS) entry which is preliminary data.</text>
</comment>
<feature type="compositionally biased region" description="Polar residues" evidence="1">
    <location>
        <begin position="56"/>
        <end position="68"/>
    </location>
</feature>
<evidence type="ECO:0000256" key="1">
    <source>
        <dbReference type="SAM" id="MobiDB-lite"/>
    </source>
</evidence>
<dbReference type="EMBL" id="NIZV01000020">
    <property type="protein sequence ID" value="RSM18585.1"/>
    <property type="molecule type" value="Genomic_DNA"/>
</dbReference>
<feature type="region of interest" description="Disordered" evidence="1">
    <location>
        <begin position="44"/>
        <end position="68"/>
    </location>
</feature>
<proteinExistence type="predicted"/>
<gene>
    <name evidence="2" type="ORF">CDV31_002514</name>
</gene>
<dbReference type="AlphaFoldDB" id="A0A428UWB7"/>
<name>A0A428UWB7_9HYPO</name>
<sequence length="68" mass="7488">MRCLYVYRLVESPLLAPAWASTSPASAAAAKSTPNRSSFLFTQASTIRTHSHTHTQHFPVTESSRAKK</sequence>
<accession>A0A428UWB7</accession>